<reference evidence="2 3" key="1">
    <citation type="submission" date="2014-08" db="EMBL/GenBank/DDBJ databases">
        <title>Complete genome sequence of Corynebacterium aquilae S-613T(T) (=DSM 44791(T)), isolated from the choana of a healthy golden eagle.</title>
        <authorList>
            <person name="Ruckert C."/>
            <person name="Albersmeier A."/>
            <person name="Winkler A."/>
            <person name="Kalinowski J."/>
        </authorList>
    </citation>
    <scope>NUCLEOTIDE SEQUENCE [LARGE SCALE GENOMIC DNA]</scope>
    <source>
        <strain evidence="2 3">S-613</strain>
    </source>
</reference>
<protein>
    <submittedName>
        <fullName evidence="2">DNA-binding protein</fullName>
    </submittedName>
</protein>
<dbReference type="SUPFAM" id="SSF64376">
    <property type="entry name" value="YlxR-like"/>
    <property type="match status" value="1"/>
</dbReference>
<accession>A0A1L7CGJ2</accession>
<organism evidence="2 3">
    <name type="scientific">Corynebacterium aquilae DSM 44791</name>
    <dbReference type="NCBI Taxonomy" id="1431546"/>
    <lineage>
        <taxon>Bacteria</taxon>
        <taxon>Bacillati</taxon>
        <taxon>Actinomycetota</taxon>
        <taxon>Actinomycetes</taxon>
        <taxon>Mycobacteriales</taxon>
        <taxon>Corynebacteriaceae</taxon>
        <taxon>Corynebacterium</taxon>
    </lineage>
</organism>
<dbReference type="InterPro" id="IPR007393">
    <property type="entry name" value="YlxR_dom"/>
</dbReference>
<sequence length="86" mass="9800">MRTCIARRRRYPASQLLRVVVDTESGQLVPDPRRRLPGRGCWIEPTVEAVKGALKRRAFERALKVSAPADAGRVRQYIEQLVDSQK</sequence>
<evidence type="ECO:0000313" key="3">
    <source>
        <dbReference type="Proteomes" id="UP000185478"/>
    </source>
</evidence>
<evidence type="ECO:0000313" key="2">
    <source>
        <dbReference type="EMBL" id="APT84959.1"/>
    </source>
</evidence>
<dbReference type="InterPro" id="IPR037465">
    <property type="entry name" value="YlxR"/>
</dbReference>
<dbReference type="GO" id="GO:0003677">
    <property type="term" value="F:DNA binding"/>
    <property type="evidence" value="ECO:0007669"/>
    <property type="project" value="UniProtKB-KW"/>
</dbReference>
<evidence type="ECO:0000259" key="1">
    <source>
        <dbReference type="Pfam" id="PF04296"/>
    </source>
</evidence>
<feature type="domain" description="YlxR" evidence="1">
    <location>
        <begin position="2"/>
        <end position="76"/>
    </location>
</feature>
<dbReference type="InterPro" id="IPR035931">
    <property type="entry name" value="YlxR-like_sf"/>
</dbReference>
<dbReference type="Gene3D" id="3.30.1230.10">
    <property type="entry name" value="YlxR-like"/>
    <property type="match status" value="1"/>
</dbReference>
<proteinExistence type="predicted"/>
<gene>
    <name evidence="2" type="ORF">CAQU_07620</name>
</gene>
<dbReference type="Proteomes" id="UP000185478">
    <property type="component" value="Chromosome"/>
</dbReference>
<dbReference type="PANTHER" id="PTHR34215:SF1">
    <property type="entry name" value="YLXR DOMAIN-CONTAINING PROTEIN"/>
    <property type="match status" value="1"/>
</dbReference>
<name>A0A1L7CGJ2_9CORY</name>
<dbReference type="STRING" id="1431546.CAQU_07620"/>
<keyword evidence="2" id="KW-0238">DNA-binding</keyword>
<dbReference type="EMBL" id="CP009245">
    <property type="protein sequence ID" value="APT84959.1"/>
    <property type="molecule type" value="Genomic_DNA"/>
</dbReference>
<dbReference type="Pfam" id="PF04296">
    <property type="entry name" value="YlxR"/>
    <property type="match status" value="1"/>
</dbReference>
<dbReference type="PANTHER" id="PTHR34215">
    <property type="entry name" value="BLL0784 PROTEIN"/>
    <property type="match status" value="1"/>
</dbReference>
<dbReference type="AlphaFoldDB" id="A0A1L7CGJ2"/>
<keyword evidence="3" id="KW-1185">Reference proteome</keyword>
<dbReference type="KEGG" id="caqu:CAQU_07620"/>